<dbReference type="Pfam" id="PF04359">
    <property type="entry name" value="DUF493"/>
    <property type="match status" value="1"/>
</dbReference>
<reference evidence="4" key="1">
    <citation type="submission" date="2016-09" db="EMBL/GenBank/DDBJ databases">
        <title>Acidihalobacter prosperus F5.</title>
        <authorList>
            <person name="Khaleque H.N."/>
            <person name="Ramsay J.P."/>
            <person name="Kaksonen A.H."/>
            <person name="Boxall N.J."/>
            <person name="Watkin E.L.J."/>
        </authorList>
    </citation>
    <scope>NUCLEOTIDE SEQUENCE [LARGE SCALE GENOMIC DNA]</scope>
    <source>
        <strain evidence="4">F5</strain>
    </source>
</reference>
<keyword evidence="4" id="KW-1185">Reference proteome</keyword>
<dbReference type="PANTHER" id="PTHR38036:SF1">
    <property type="entry name" value="UPF0250 PROTEIN YBED"/>
    <property type="match status" value="1"/>
</dbReference>
<dbReference type="InterPro" id="IPR007454">
    <property type="entry name" value="UPF0250_YbeD-like"/>
</dbReference>
<dbReference type="KEGG" id="aprs:BI364_13255"/>
<dbReference type="Gene3D" id="3.30.70.260">
    <property type="match status" value="1"/>
</dbReference>
<evidence type="ECO:0000256" key="2">
    <source>
        <dbReference type="HAMAP-Rule" id="MF_00659"/>
    </source>
</evidence>
<evidence type="ECO:0000313" key="4">
    <source>
        <dbReference type="Proteomes" id="UP000095401"/>
    </source>
</evidence>
<dbReference type="SUPFAM" id="SSF117991">
    <property type="entry name" value="YbeD/HP0495-like"/>
    <property type="match status" value="1"/>
</dbReference>
<proteinExistence type="inferred from homology"/>
<protein>
    <recommendedName>
        <fullName evidence="2">UPF0250 protein BI364_13255</fullName>
    </recommendedName>
</protein>
<dbReference type="InterPro" id="IPR027471">
    <property type="entry name" value="YbeD-like_sf"/>
</dbReference>
<evidence type="ECO:0000256" key="1">
    <source>
        <dbReference type="ARBA" id="ARBA00008460"/>
    </source>
</evidence>
<organism evidence="3 4">
    <name type="scientific">Acidihalobacter yilgarnensis</name>
    <dbReference type="NCBI Taxonomy" id="2819280"/>
    <lineage>
        <taxon>Bacteria</taxon>
        <taxon>Pseudomonadati</taxon>
        <taxon>Pseudomonadota</taxon>
        <taxon>Gammaproteobacteria</taxon>
        <taxon>Chromatiales</taxon>
        <taxon>Ectothiorhodospiraceae</taxon>
        <taxon>Acidihalobacter</taxon>
    </lineage>
</organism>
<gene>
    <name evidence="3" type="ORF">BI364_13255</name>
</gene>
<dbReference type="AlphaFoldDB" id="A0A1D8IQZ3"/>
<dbReference type="HAMAP" id="MF_00659">
    <property type="entry name" value="UPF0250"/>
    <property type="match status" value="1"/>
</dbReference>
<comment type="similarity">
    <text evidence="1 2">Belongs to the UPF0250 family.</text>
</comment>
<dbReference type="EMBL" id="CP017415">
    <property type="protein sequence ID" value="AOU98803.1"/>
    <property type="molecule type" value="Genomic_DNA"/>
</dbReference>
<dbReference type="Proteomes" id="UP000095401">
    <property type="component" value="Chromosome"/>
</dbReference>
<dbReference type="PANTHER" id="PTHR38036">
    <property type="entry name" value="UPF0250 PROTEIN YBED"/>
    <property type="match status" value="1"/>
</dbReference>
<evidence type="ECO:0000313" key="3">
    <source>
        <dbReference type="EMBL" id="AOU98803.1"/>
    </source>
</evidence>
<name>A0A1D8IQZ3_9GAMM</name>
<sequence>MSTQEPGADETPFEFPCSFPIKVFGPALPEFRVRVLALIREHVAEIDETAVRENLSSGGRYLSMTVTIEATDRAQLDAIYRALTACELVTMAL</sequence>
<accession>A0A1D8IQZ3</accession>